<dbReference type="CDD" id="cd14014">
    <property type="entry name" value="STKc_PknB_like"/>
    <property type="match status" value="1"/>
</dbReference>
<dbReference type="GO" id="GO:0005524">
    <property type="term" value="F:ATP binding"/>
    <property type="evidence" value="ECO:0007669"/>
    <property type="project" value="UniProtKB-KW"/>
</dbReference>
<evidence type="ECO:0000256" key="2">
    <source>
        <dbReference type="ARBA" id="ARBA00022527"/>
    </source>
</evidence>
<evidence type="ECO:0000256" key="5">
    <source>
        <dbReference type="ARBA" id="ARBA00022777"/>
    </source>
</evidence>
<dbReference type="PROSITE" id="PS50011">
    <property type="entry name" value="PROTEIN_KINASE_DOM"/>
    <property type="match status" value="1"/>
</dbReference>
<keyword evidence="5" id="KW-0418">Kinase</keyword>
<sequence>MRMGVAGCEREGAEREFMTEKLVLDGRYRLEHFFKGGFGVLWKARDLKADIWVAVKVLRDPAEVAEQAGTSVKSVEPGLKARFLRECVILREMRHPSIPAWLGQGYHDGSPYLVMEWIDGVSLCDFIKTYGALKPSVVASIVVQIAEALDCAHRHGVIHRDLNPNNVMITPRGVVHLIDFGIALPTDPSATRHTAPGYMSPNTPGYTSREQFWGGAVGPASDIYSLGCIVYELHTGSWPFHETPEGGLEYHHTSDRVAPPVAEGAPGLPPELARTVDRMLVKRVEGRLGSAEEVHAAYHPFLPAEGDPEPIPRMTHDPTLPFREPDRTSPAPPVRARGHRRSRGAHRDTPQLRTDEAQAALDAARRELSDGPGPGPDCAALEPVRRNAVRAWGLRTELAARIQLLCADVRLHHGDRAQPSDVRAALALCQELVAALDGQTATGLHEVFLSARLGEACCMWALGSDPTPAFDGWAAVATEAAVLTEPPEDPVLRCRELGERFIEASVRAERARALLARLPVTR</sequence>
<dbReference type="GO" id="GO:0004674">
    <property type="term" value="F:protein serine/threonine kinase activity"/>
    <property type="evidence" value="ECO:0007669"/>
    <property type="project" value="UniProtKB-KW"/>
</dbReference>
<keyword evidence="2" id="KW-0723">Serine/threonine-protein kinase</keyword>
<evidence type="ECO:0000256" key="4">
    <source>
        <dbReference type="ARBA" id="ARBA00022741"/>
    </source>
</evidence>
<evidence type="ECO:0000259" key="8">
    <source>
        <dbReference type="PROSITE" id="PS50011"/>
    </source>
</evidence>
<keyword evidence="6" id="KW-0067">ATP-binding</keyword>
<evidence type="ECO:0000313" key="9">
    <source>
        <dbReference type="EMBL" id="GGZ29087.1"/>
    </source>
</evidence>
<dbReference type="InterPro" id="IPR011009">
    <property type="entry name" value="Kinase-like_dom_sf"/>
</dbReference>
<dbReference type="AlphaFoldDB" id="A0A918UQX3"/>
<dbReference type="Gene3D" id="1.10.510.10">
    <property type="entry name" value="Transferase(Phosphotransferase) domain 1"/>
    <property type="match status" value="1"/>
</dbReference>
<proteinExistence type="predicted"/>
<organism evidence="9 10">
    <name type="scientific">Streptomyces inusitatus</name>
    <dbReference type="NCBI Taxonomy" id="68221"/>
    <lineage>
        <taxon>Bacteria</taxon>
        <taxon>Bacillati</taxon>
        <taxon>Actinomycetota</taxon>
        <taxon>Actinomycetes</taxon>
        <taxon>Kitasatosporales</taxon>
        <taxon>Streptomycetaceae</taxon>
        <taxon>Streptomyces</taxon>
    </lineage>
</organism>
<evidence type="ECO:0000313" key="10">
    <source>
        <dbReference type="Proteomes" id="UP000630936"/>
    </source>
</evidence>
<evidence type="ECO:0000256" key="6">
    <source>
        <dbReference type="ARBA" id="ARBA00022840"/>
    </source>
</evidence>
<dbReference type="Pfam" id="PF00069">
    <property type="entry name" value="Pkinase"/>
    <property type="match status" value="1"/>
</dbReference>
<keyword evidence="4" id="KW-0547">Nucleotide-binding</keyword>
<reference evidence="9" key="1">
    <citation type="journal article" date="2014" name="Int. J. Syst. Evol. Microbiol.">
        <title>Complete genome sequence of Corynebacterium casei LMG S-19264T (=DSM 44701T), isolated from a smear-ripened cheese.</title>
        <authorList>
            <consortium name="US DOE Joint Genome Institute (JGI-PGF)"/>
            <person name="Walter F."/>
            <person name="Albersmeier A."/>
            <person name="Kalinowski J."/>
            <person name="Ruckert C."/>
        </authorList>
    </citation>
    <scope>NUCLEOTIDE SEQUENCE</scope>
    <source>
        <strain evidence="9">JCM 4988</strain>
    </source>
</reference>
<accession>A0A918UQX3</accession>
<protein>
    <recommendedName>
        <fullName evidence="1">non-specific serine/threonine protein kinase</fullName>
        <ecNumber evidence="1">2.7.11.1</ecNumber>
    </recommendedName>
</protein>
<feature type="region of interest" description="Disordered" evidence="7">
    <location>
        <begin position="302"/>
        <end position="354"/>
    </location>
</feature>
<dbReference type="Proteomes" id="UP000630936">
    <property type="component" value="Unassembled WGS sequence"/>
</dbReference>
<dbReference type="EMBL" id="BMWG01000005">
    <property type="protein sequence ID" value="GGZ29087.1"/>
    <property type="molecule type" value="Genomic_DNA"/>
</dbReference>
<evidence type="ECO:0000256" key="3">
    <source>
        <dbReference type="ARBA" id="ARBA00022679"/>
    </source>
</evidence>
<dbReference type="PANTHER" id="PTHR43289">
    <property type="entry name" value="MITOGEN-ACTIVATED PROTEIN KINASE KINASE KINASE 20-RELATED"/>
    <property type="match status" value="1"/>
</dbReference>
<dbReference type="EC" id="2.7.11.1" evidence="1"/>
<name>A0A918UQX3_9ACTN</name>
<dbReference type="SUPFAM" id="SSF56112">
    <property type="entry name" value="Protein kinase-like (PK-like)"/>
    <property type="match status" value="1"/>
</dbReference>
<gene>
    <name evidence="9" type="ORF">GCM10010387_22960</name>
</gene>
<feature type="compositionally biased region" description="Basic and acidic residues" evidence="7">
    <location>
        <begin position="345"/>
        <end position="354"/>
    </location>
</feature>
<evidence type="ECO:0000256" key="1">
    <source>
        <dbReference type="ARBA" id="ARBA00012513"/>
    </source>
</evidence>
<feature type="domain" description="Protein kinase" evidence="8">
    <location>
        <begin position="27"/>
        <end position="302"/>
    </location>
</feature>
<keyword evidence="3" id="KW-0808">Transferase</keyword>
<keyword evidence="10" id="KW-1185">Reference proteome</keyword>
<dbReference type="PANTHER" id="PTHR43289:SF6">
    <property type="entry name" value="SERINE_THREONINE-PROTEIN KINASE NEKL-3"/>
    <property type="match status" value="1"/>
</dbReference>
<reference evidence="9" key="2">
    <citation type="submission" date="2020-09" db="EMBL/GenBank/DDBJ databases">
        <authorList>
            <person name="Sun Q."/>
            <person name="Ohkuma M."/>
        </authorList>
    </citation>
    <scope>NUCLEOTIDE SEQUENCE</scope>
    <source>
        <strain evidence="9">JCM 4988</strain>
    </source>
</reference>
<dbReference type="Gene3D" id="3.30.200.20">
    <property type="entry name" value="Phosphorylase Kinase, domain 1"/>
    <property type="match status" value="1"/>
</dbReference>
<evidence type="ECO:0000256" key="7">
    <source>
        <dbReference type="SAM" id="MobiDB-lite"/>
    </source>
</evidence>
<dbReference type="InterPro" id="IPR000719">
    <property type="entry name" value="Prot_kinase_dom"/>
</dbReference>
<comment type="caution">
    <text evidence="9">The sequence shown here is derived from an EMBL/GenBank/DDBJ whole genome shotgun (WGS) entry which is preliminary data.</text>
</comment>